<dbReference type="PRINTS" id="PR00039">
    <property type="entry name" value="HTHLYSR"/>
</dbReference>
<dbReference type="Pfam" id="PF00126">
    <property type="entry name" value="HTH_1"/>
    <property type="match status" value="1"/>
</dbReference>
<dbReference type="Proteomes" id="UP000005045">
    <property type="component" value="Unassembled WGS sequence"/>
</dbReference>
<dbReference type="SUPFAM" id="SSF53850">
    <property type="entry name" value="Periplasmic binding protein-like II"/>
    <property type="match status" value="1"/>
</dbReference>
<evidence type="ECO:0000313" key="7">
    <source>
        <dbReference type="Proteomes" id="UP000005045"/>
    </source>
</evidence>
<dbReference type="InterPro" id="IPR036390">
    <property type="entry name" value="WH_DNA-bd_sf"/>
</dbReference>
<dbReference type="GO" id="GO:0003700">
    <property type="term" value="F:DNA-binding transcription factor activity"/>
    <property type="evidence" value="ECO:0007669"/>
    <property type="project" value="InterPro"/>
</dbReference>
<dbReference type="GO" id="GO:0006351">
    <property type="term" value="P:DNA-templated transcription"/>
    <property type="evidence" value="ECO:0007669"/>
    <property type="project" value="TreeGrafter"/>
</dbReference>
<dbReference type="AlphaFoldDB" id="B1GAS2"/>
<name>B1GAS2_PARG4</name>
<dbReference type="Gene3D" id="1.10.10.10">
    <property type="entry name" value="Winged helix-like DNA-binding domain superfamily/Winged helix DNA-binding domain"/>
    <property type="match status" value="1"/>
</dbReference>
<comment type="caution">
    <text evidence="6">The sequence shown here is derived from an EMBL/GenBank/DDBJ whole genome shotgun (WGS) entry which is preliminary data.</text>
</comment>
<protein>
    <submittedName>
        <fullName evidence="6">Transcriptional regulator, LysR family</fullName>
    </submittedName>
</protein>
<keyword evidence="7" id="KW-1185">Reference proteome</keyword>
<evidence type="ECO:0000256" key="3">
    <source>
        <dbReference type="ARBA" id="ARBA00023125"/>
    </source>
</evidence>
<dbReference type="GO" id="GO:0043565">
    <property type="term" value="F:sequence-specific DNA binding"/>
    <property type="evidence" value="ECO:0007669"/>
    <property type="project" value="TreeGrafter"/>
</dbReference>
<keyword evidence="2" id="KW-0805">Transcription regulation</keyword>
<keyword evidence="4" id="KW-0804">Transcription</keyword>
<dbReference type="PANTHER" id="PTHR30537">
    <property type="entry name" value="HTH-TYPE TRANSCRIPTIONAL REGULATOR"/>
    <property type="match status" value="1"/>
</dbReference>
<keyword evidence="3" id="KW-0238">DNA-binding</keyword>
<evidence type="ECO:0000313" key="6">
    <source>
        <dbReference type="EMBL" id="EDT06767.1"/>
    </source>
</evidence>
<dbReference type="InterPro" id="IPR000847">
    <property type="entry name" value="LysR_HTH_N"/>
</dbReference>
<dbReference type="InterPro" id="IPR036388">
    <property type="entry name" value="WH-like_DNA-bd_sf"/>
</dbReference>
<dbReference type="InterPro" id="IPR058163">
    <property type="entry name" value="LysR-type_TF_proteobact-type"/>
</dbReference>
<dbReference type="EMBL" id="ABLD01000044">
    <property type="protein sequence ID" value="EDT06767.1"/>
    <property type="molecule type" value="Genomic_DNA"/>
</dbReference>
<reference evidence="6 7" key="1">
    <citation type="submission" date="2008-03" db="EMBL/GenBank/DDBJ databases">
        <title>Sequencing of the draft genome and assembly of Burkholderia graminis C4D1M.</title>
        <authorList>
            <consortium name="US DOE Joint Genome Institute (JGI-PGF)"/>
            <person name="Copeland A."/>
            <person name="Lucas S."/>
            <person name="Lapidus A."/>
            <person name="Glavina del Rio T."/>
            <person name="Dalin E."/>
            <person name="Tice H."/>
            <person name="Bruce D."/>
            <person name="Goodwin L."/>
            <person name="Pitluck S."/>
            <person name="Larimer F."/>
            <person name="Land M.L."/>
            <person name="Hauser L."/>
            <person name="Tiedje J."/>
            <person name="Richardson P."/>
        </authorList>
    </citation>
    <scope>NUCLEOTIDE SEQUENCE [LARGE SCALE GENOMIC DNA]</scope>
    <source>
        <strain evidence="7">ATCC 700544 / DSM 17151 / LMG 18924 / NCIMB 13744 / C4D1M</strain>
    </source>
</reference>
<proteinExistence type="inferred from homology"/>
<evidence type="ECO:0000256" key="4">
    <source>
        <dbReference type="ARBA" id="ARBA00023163"/>
    </source>
</evidence>
<gene>
    <name evidence="6" type="ORF">BgramDRAFT_6450</name>
</gene>
<dbReference type="CDD" id="cd08432">
    <property type="entry name" value="PBP2_GcdR_TrpI_HvrB_AmpR_like"/>
    <property type="match status" value="1"/>
</dbReference>
<dbReference type="PANTHER" id="PTHR30537:SF26">
    <property type="entry name" value="GLYCINE CLEAVAGE SYSTEM TRANSCRIPTIONAL ACTIVATOR"/>
    <property type="match status" value="1"/>
</dbReference>
<feature type="domain" description="HTH lysR-type" evidence="5">
    <location>
        <begin position="14"/>
        <end position="71"/>
    </location>
</feature>
<dbReference type="FunFam" id="1.10.10.10:FF:000001">
    <property type="entry name" value="LysR family transcriptional regulator"/>
    <property type="match status" value="1"/>
</dbReference>
<dbReference type="SUPFAM" id="SSF46785">
    <property type="entry name" value="Winged helix' DNA-binding domain"/>
    <property type="match status" value="1"/>
</dbReference>
<sequence length="306" mass="34947">MTFSDPDMSMRRLPPLNALQIFETVARHRSFTRAADHLCLTQGAVSRQIIALEDYYKFPLFKRHAKGLTLTAEGELLLPAVKESFARIEEISLRLTRQRTDLALKVPTCVMRWMLPKIMRFQTEYPDLHVQITTTWQHDVDFQLEPFDAAIIYGSSPGADVQSVPLFEERLTPVCAPDLLKDKPLASVADLARHTLLHPTRDHRDWKMWLARVAEADPADARAIDAEHGPSFDTLDMATNAALQGFGVAISDLALIDEDVAARRLVRPFDTVLKTGWRYYFVYPDSVAHQHKLSLFRDWIAAHWEE</sequence>
<evidence type="ECO:0000256" key="2">
    <source>
        <dbReference type="ARBA" id="ARBA00023015"/>
    </source>
</evidence>
<dbReference type="Pfam" id="PF03466">
    <property type="entry name" value="LysR_substrate"/>
    <property type="match status" value="1"/>
</dbReference>
<dbReference type="InterPro" id="IPR005119">
    <property type="entry name" value="LysR_subst-bd"/>
</dbReference>
<dbReference type="PROSITE" id="PS50931">
    <property type="entry name" value="HTH_LYSR"/>
    <property type="match status" value="1"/>
</dbReference>
<evidence type="ECO:0000259" key="5">
    <source>
        <dbReference type="PROSITE" id="PS50931"/>
    </source>
</evidence>
<organism evidence="6 7">
    <name type="scientific">Paraburkholderia graminis (strain ATCC 700544 / DSM 17151 / LMG 18924 / NCIMB 13744 / C4D1M)</name>
    <dbReference type="NCBI Taxonomy" id="396598"/>
    <lineage>
        <taxon>Bacteria</taxon>
        <taxon>Pseudomonadati</taxon>
        <taxon>Pseudomonadota</taxon>
        <taxon>Betaproteobacteria</taxon>
        <taxon>Burkholderiales</taxon>
        <taxon>Burkholderiaceae</taxon>
        <taxon>Paraburkholderia</taxon>
    </lineage>
</organism>
<accession>B1GAS2</accession>
<comment type="similarity">
    <text evidence="1">Belongs to the LysR transcriptional regulatory family.</text>
</comment>
<dbReference type="Gene3D" id="3.40.190.10">
    <property type="entry name" value="Periplasmic binding protein-like II"/>
    <property type="match status" value="2"/>
</dbReference>
<evidence type="ECO:0000256" key="1">
    <source>
        <dbReference type="ARBA" id="ARBA00009437"/>
    </source>
</evidence>